<dbReference type="GO" id="GO:0097546">
    <property type="term" value="C:ciliary base"/>
    <property type="evidence" value="ECO:0007669"/>
    <property type="project" value="TreeGrafter"/>
</dbReference>
<accession>U6KKY6</accession>
<dbReference type="EMBL" id="HG673763">
    <property type="protein sequence ID" value="CDJ37471.1"/>
    <property type="molecule type" value="Genomic_DNA"/>
</dbReference>
<keyword evidence="1" id="KW-0802">TPR repeat</keyword>
<organism evidence="2 3">
    <name type="scientific">Eimeria tenella</name>
    <name type="common">Coccidian parasite</name>
    <dbReference type="NCBI Taxonomy" id="5802"/>
    <lineage>
        <taxon>Eukaryota</taxon>
        <taxon>Sar</taxon>
        <taxon>Alveolata</taxon>
        <taxon>Apicomplexa</taxon>
        <taxon>Conoidasida</taxon>
        <taxon>Coccidia</taxon>
        <taxon>Eucoccidiorida</taxon>
        <taxon>Eimeriorina</taxon>
        <taxon>Eimeriidae</taxon>
        <taxon>Eimeria</taxon>
    </lineage>
</organism>
<keyword evidence="2" id="KW-0282">Flagellum</keyword>
<dbReference type="PANTHER" id="PTHR44117">
    <property type="entry name" value="INTRAFLAGELLAR TRANSPORT PROTEIN 88 HOMOLOG"/>
    <property type="match status" value="1"/>
</dbReference>
<dbReference type="GeneID" id="25255243"/>
<dbReference type="GO" id="GO:0019894">
    <property type="term" value="F:kinesin binding"/>
    <property type="evidence" value="ECO:0007669"/>
    <property type="project" value="TreeGrafter"/>
</dbReference>
<reference evidence="2" key="2">
    <citation type="submission" date="2013-10" db="EMBL/GenBank/DDBJ databases">
        <authorList>
            <person name="Aslett M."/>
        </authorList>
    </citation>
    <scope>NUCLEOTIDE SEQUENCE [LARGE SCALE GENOMIC DNA]</scope>
    <source>
        <strain evidence="2">Houghton</strain>
    </source>
</reference>
<dbReference type="Proteomes" id="UP000030747">
    <property type="component" value="Unassembled WGS sequence"/>
</dbReference>
<reference evidence="2" key="1">
    <citation type="submission" date="2013-10" db="EMBL/GenBank/DDBJ databases">
        <title>Genomic analysis of the causative agents of coccidiosis in chickens.</title>
        <authorList>
            <person name="Reid A.J."/>
            <person name="Blake D."/>
            <person name="Billington K."/>
            <person name="Browne H."/>
            <person name="Dunn M."/>
            <person name="Hung S."/>
            <person name="Kawahara F."/>
            <person name="Miranda-Saavedra D."/>
            <person name="Mourier T."/>
            <person name="Nagra H."/>
            <person name="Otto T.D."/>
            <person name="Rawlings N."/>
            <person name="Sanchez A."/>
            <person name="Sanders M."/>
            <person name="Subramaniam C."/>
            <person name="Tay Y."/>
            <person name="Dear P."/>
            <person name="Doerig C."/>
            <person name="Gruber A."/>
            <person name="Parkinson J."/>
            <person name="Shirley M."/>
            <person name="Wan K.L."/>
            <person name="Berriman M."/>
            <person name="Tomley F."/>
            <person name="Pain A."/>
        </authorList>
    </citation>
    <scope>NUCLEOTIDE SEQUENCE [LARGE SCALE GENOMIC DNA]</scope>
    <source>
        <strain evidence="2">Houghton</strain>
    </source>
</reference>
<dbReference type="RefSeq" id="XP_013228309.1">
    <property type="nucleotide sequence ID" value="XM_013372855.1"/>
</dbReference>
<dbReference type="OrthoDB" id="1926212at2759"/>
<dbReference type="SMART" id="SM00028">
    <property type="entry name" value="TPR"/>
    <property type="match status" value="5"/>
</dbReference>
<dbReference type="GO" id="GO:0042073">
    <property type="term" value="P:intraciliary transport"/>
    <property type="evidence" value="ECO:0007669"/>
    <property type="project" value="TreeGrafter"/>
</dbReference>
<dbReference type="VEuPathDB" id="ToxoDB:ETH_00030835"/>
<evidence type="ECO:0000313" key="3">
    <source>
        <dbReference type="Proteomes" id="UP000030747"/>
    </source>
</evidence>
<dbReference type="GO" id="GO:0097730">
    <property type="term" value="C:non-motile cilium"/>
    <property type="evidence" value="ECO:0007669"/>
    <property type="project" value="TreeGrafter"/>
</dbReference>
<dbReference type="PANTHER" id="PTHR44117:SF1">
    <property type="entry name" value="INTRAFLAGELLAR TRANSPORT PROTEIN 88 HOMOLOG"/>
    <property type="match status" value="1"/>
</dbReference>
<proteinExistence type="predicted"/>
<dbReference type="GO" id="GO:0036064">
    <property type="term" value="C:ciliary basal body"/>
    <property type="evidence" value="ECO:0007669"/>
    <property type="project" value="TreeGrafter"/>
</dbReference>
<gene>
    <name evidence="2" type="ORF">ETH_00030835</name>
</gene>
<dbReference type="GO" id="GO:0005814">
    <property type="term" value="C:centriole"/>
    <property type="evidence" value="ECO:0007669"/>
    <property type="project" value="TreeGrafter"/>
</dbReference>
<feature type="repeat" description="TPR" evidence="1">
    <location>
        <begin position="259"/>
        <end position="292"/>
    </location>
</feature>
<dbReference type="VEuPathDB" id="ToxoDB:ETH2_0205400"/>
<keyword evidence="2" id="KW-0966">Cell projection</keyword>
<dbReference type="Gene3D" id="1.25.40.10">
    <property type="entry name" value="Tetratricopeptide repeat domain"/>
    <property type="match status" value="2"/>
</dbReference>
<name>U6KKY6_EIMTE</name>
<dbReference type="InterPro" id="IPR011990">
    <property type="entry name" value="TPR-like_helical_dom_sf"/>
</dbReference>
<dbReference type="OMA" id="EDECILA"/>
<evidence type="ECO:0000256" key="1">
    <source>
        <dbReference type="PROSITE-ProRule" id="PRU00339"/>
    </source>
</evidence>
<keyword evidence="3" id="KW-1185">Reference proteome</keyword>
<evidence type="ECO:0000313" key="2">
    <source>
        <dbReference type="EMBL" id="CDJ37471.1"/>
    </source>
</evidence>
<dbReference type="InterPro" id="IPR019734">
    <property type="entry name" value="TPR_rpt"/>
</dbReference>
<protein>
    <submittedName>
        <fullName evidence="2">Intraflagellar transport particle protein, putative</fullName>
    </submittedName>
</protein>
<dbReference type="Pfam" id="PF13181">
    <property type="entry name" value="TPR_8"/>
    <property type="match status" value="1"/>
</dbReference>
<keyword evidence="2" id="KW-0969">Cilium</keyword>
<dbReference type="SUPFAM" id="SSF48452">
    <property type="entry name" value="TPR-like"/>
    <property type="match status" value="1"/>
</dbReference>
<dbReference type="PROSITE" id="PS50005">
    <property type="entry name" value="TPR"/>
    <property type="match status" value="1"/>
</dbReference>
<sequence length="382" mass="41821">MQHFFVSLLLLKQEKIKRESEDLKGCVDISALEDEEPVLTAAAAPPAADAPAAPGAAADSFGGAACSAVTTAAETAAAAAAATKAETSFLDEDECILAAMRLLVYFSPRQKGEIYQQVINALRQYGLENLAGEVELERAMGWLREGREEAAIAAYKACNSKGSSSSSSRVSLLKAAINLSFIFVLEGDLQQADVYADMALAADRKEEAVSALLRLRSLFPAHAEALFLLAKIYEQQGQLHSALEALALLASPSLRPQDAKVWREMGRLSESLNMRQEALGHYREAYGLRPWDLGTTSWLGVYLLREGSYTEAIDYFSLSSLLRPEELKWKQLQAYCMRKAGLLPDALRLYEELHTLNPEDVNVTRELNKTKAKLGMLKDGSL</sequence>
<dbReference type="AlphaFoldDB" id="U6KKY6"/>
<dbReference type="GO" id="GO:1905515">
    <property type="term" value="P:non-motile cilium assembly"/>
    <property type="evidence" value="ECO:0007669"/>
    <property type="project" value="TreeGrafter"/>
</dbReference>